<dbReference type="PANTHER" id="PTHR24286">
    <property type="entry name" value="CYTOCHROME P450 26"/>
    <property type="match status" value="1"/>
</dbReference>
<dbReference type="InterPro" id="IPR001128">
    <property type="entry name" value="Cyt_P450"/>
</dbReference>
<evidence type="ECO:0000256" key="1">
    <source>
        <dbReference type="ARBA" id="ARBA00010617"/>
    </source>
</evidence>
<evidence type="ECO:0000313" key="6">
    <source>
        <dbReference type="Proteomes" id="UP001187192"/>
    </source>
</evidence>
<dbReference type="Gene3D" id="1.10.630.10">
    <property type="entry name" value="Cytochrome P450"/>
    <property type="match status" value="1"/>
</dbReference>
<dbReference type="GO" id="GO:0004497">
    <property type="term" value="F:monooxygenase activity"/>
    <property type="evidence" value="ECO:0007669"/>
    <property type="project" value="InterPro"/>
</dbReference>
<dbReference type="GO" id="GO:0020037">
    <property type="term" value="F:heme binding"/>
    <property type="evidence" value="ECO:0007669"/>
    <property type="project" value="InterPro"/>
</dbReference>
<reference evidence="5" key="1">
    <citation type="submission" date="2023-07" db="EMBL/GenBank/DDBJ databases">
        <title>draft genome sequence of fig (Ficus carica).</title>
        <authorList>
            <person name="Takahashi T."/>
            <person name="Nishimura K."/>
        </authorList>
    </citation>
    <scope>NUCLEOTIDE SEQUENCE</scope>
</reference>
<keyword evidence="3" id="KW-0408">Iron</keyword>
<keyword evidence="6" id="KW-1185">Reference proteome</keyword>
<dbReference type="GO" id="GO:0016705">
    <property type="term" value="F:oxidoreductase activity, acting on paired donors, with incorporation or reduction of molecular oxygen"/>
    <property type="evidence" value="ECO:0007669"/>
    <property type="project" value="InterPro"/>
</dbReference>
<feature type="transmembrane region" description="Helical" evidence="4">
    <location>
        <begin position="7"/>
        <end position="26"/>
    </location>
</feature>
<proteinExistence type="inferred from homology"/>
<dbReference type="GO" id="GO:0005506">
    <property type="term" value="F:iron ion binding"/>
    <property type="evidence" value="ECO:0007669"/>
    <property type="project" value="InterPro"/>
</dbReference>
<protein>
    <recommendedName>
        <fullName evidence="7">Cytochrome P450</fullName>
    </recommendedName>
</protein>
<dbReference type="EMBL" id="BTGU01000603">
    <property type="protein sequence ID" value="GMN68382.1"/>
    <property type="molecule type" value="Genomic_DNA"/>
</dbReference>
<evidence type="ECO:0000256" key="4">
    <source>
        <dbReference type="SAM" id="Phobius"/>
    </source>
</evidence>
<evidence type="ECO:0000256" key="3">
    <source>
        <dbReference type="ARBA" id="ARBA00023004"/>
    </source>
</evidence>
<dbReference type="SUPFAM" id="SSF48264">
    <property type="entry name" value="Cytochrome P450"/>
    <property type="match status" value="1"/>
</dbReference>
<dbReference type="Proteomes" id="UP001187192">
    <property type="component" value="Unassembled WGS sequence"/>
</dbReference>
<evidence type="ECO:0000256" key="2">
    <source>
        <dbReference type="ARBA" id="ARBA00022723"/>
    </source>
</evidence>
<dbReference type="GO" id="GO:0016132">
    <property type="term" value="P:brassinosteroid biosynthetic process"/>
    <property type="evidence" value="ECO:0007669"/>
    <property type="project" value="TreeGrafter"/>
</dbReference>
<sequence>MWDNNNAVDLGLISFLVILVISYWAYTWQNPKCNGKLPPGSMGLPLLGETMAFFTPYSSNDIPPFIKKRIARYGAVFRTNLVGRKIIVSTDPEINHHIFQQEEKCFMLCYTQSFMEISGQDSFLGQHGMIHKYLKNLALELVKPENLKEKMLPEMDKVARIHMHSWASQGIVDVKEVASNLIFEYFAKKLISYDETKASKKLKDNYNAFLDGLISFPLNIPGTAYHACLQGRKKAIKVIRDIFEERKVSNANHGDYLDHLLEELKKEKPILNETMAINCLFTSLRGL</sequence>
<keyword evidence="4" id="KW-0472">Membrane</keyword>
<comment type="similarity">
    <text evidence="1">Belongs to the cytochrome P450 family.</text>
</comment>
<dbReference type="GO" id="GO:0016125">
    <property type="term" value="P:sterol metabolic process"/>
    <property type="evidence" value="ECO:0007669"/>
    <property type="project" value="TreeGrafter"/>
</dbReference>
<evidence type="ECO:0008006" key="7">
    <source>
        <dbReference type="Google" id="ProtNLM"/>
    </source>
</evidence>
<dbReference type="PANTHER" id="PTHR24286:SF185">
    <property type="entry name" value="CYTOCHROME P450 87A3-LIKE"/>
    <property type="match status" value="1"/>
</dbReference>
<dbReference type="AlphaFoldDB" id="A0AA88E5B0"/>
<comment type="caution">
    <text evidence="5">The sequence shown here is derived from an EMBL/GenBank/DDBJ whole genome shotgun (WGS) entry which is preliminary data.</text>
</comment>
<organism evidence="5 6">
    <name type="scientific">Ficus carica</name>
    <name type="common">Common fig</name>
    <dbReference type="NCBI Taxonomy" id="3494"/>
    <lineage>
        <taxon>Eukaryota</taxon>
        <taxon>Viridiplantae</taxon>
        <taxon>Streptophyta</taxon>
        <taxon>Embryophyta</taxon>
        <taxon>Tracheophyta</taxon>
        <taxon>Spermatophyta</taxon>
        <taxon>Magnoliopsida</taxon>
        <taxon>eudicotyledons</taxon>
        <taxon>Gunneridae</taxon>
        <taxon>Pentapetalae</taxon>
        <taxon>rosids</taxon>
        <taxon>fabids</taxon>
        <taxon>Rosales</taxon>
        <taxon>Moraceae</taxon>
        <taxon>Ficeae</taxon>
        <taxon>Ficus</taxon>
    </lineage>
</organism>
<dbReference type="GO" id="GO:0010268">
    <property type="term" value="P:brassinosteroid homeostasis"/>
    <property type="evidence" value="ECO:0007669"/>
    <property type="project" value="TreeGrafter"/>
</dbReference>
<dbReference type="Pfam" id="PF00067">
    <property type="entry name" value="p450"/>
    <property type="match status" value="1"/>
</dbReference>
<keyword evidence="2" id="KW-0479">Metal-binding</keyword>
<dbReference type="InterPro" id="IPR036396">
    <property type="entry name" value="Cyt_P450_sf"/>
</dbReference>
<name>A0AA88E5B0_FICCA</name>
<evidence type="ECO:0000313" key="5">
    <source>
        <dbReference type="EMBL" id="GMN68382.1"/>
    </source>
</evidence>
<keyword evidence="4" id="KW-1133">Transmembrane helix</keyword>
<gene>
    <name evidence="5" type="ORF">TIFTF001_037439</name>
</gene>
<keyword evidence="4" id="KW-0812">Transmembrane</keyword>
<accession>A0AA88E5B0</accession>